<evidence type="ECO:0000313" key="3">
    <source>
        <dbReference type="Proteomes" id="UP001576774"/>
    </source>
</evidence>
<evidence type="ECO:0000313" key="2">
    <source>
        <dbReference type="EMBL" id="MFB2881813.1"/>
    </source>
</evidence>
<name>A0ABV4XG78_9CYAN</name>
<accession>A0ABV4XG78</accession>
<proteinExistence type="predicted"/>
<keyword evidence="1" id="KW-0472">Membrane</keyword>
<keyword evidence="1" id="KW-0812">Transmembrane</keyword>
<feature type="transmembrane region" description="Helical" evidence="1">
    <location>
        <begin position="12"/>
        <end position="31"/>
    </location>
</feature>
<sequence length="130" mass="15228">MKSLRWLTRLAKLWLEFWLPLLLITLGVWYGTQWLNGTVLSQTYTIKSELDSKQLQQAEVTLEFTVLAIDAEIDRRNKNTEVTVKTAGSSLKELEFEYPVIEFVEVEKAIAKELNLPLDKIRKLIRYRLD</sequence>
<dbReference type="RefSeq" id="WP_413274781.1">
    <property type="nucleotide sequence ID" value="NZ_JBHFNQ010000247.1"/>
</dbReference>
<dbReference type="Proteomes" id="UP001576774">
    <property type="component" value="Unassembled WGS sequence"/>
</dbReference>
<dbReference type="EMBL" id="JBHFNQ010000247">
    <property type="protein sequence ID" value="MFB2881813.1"/>
    <property type="molecule type" value="Genomic_DNA"/>
</dbReference>
<evidence type="ECO:0000256" key="1">
    <source>
        <dbReference type="SAM" id="Phobius"/>
    </source>
</evidence>
<gene>
    <name evidence="2" type="ORF">ACE1CC_33600</name>
</gene>
<reference evidence="2 3" key="1">
    <citation type="submission" date="2024-09" db="EMBL/GenBank/DDBJ databases">
        <title>Floridaenema gen nov. (Aerosakkonemataceae, Aerosakkonematales ord. nov., Cyanobacteria) from benthic tropical and subtropical fresh waters, with the description of four new species.</title>
        <authorList>
            <person name="Moretto J.A."/>
            <person name="Berthold D.E."/>
            <person name="Lefler F.W."/>
            <person name="Huang I.-S."/>
            <person name="Laughinghouse H. IV."/>
        </authorList>
    </citation>
    <scope>NUCLEOTIDE SEQUENCE [LARGE SCALE GENOMIC DNA]</scope>
    <source>
        <strain evidence="2 3">BLCC-F46</strain>
    </source>
</reference>
<organism evidence="2 3">
    <name type="scientific">Floridaenema aerugineum BLCC-F46</name>
    <dbReference type="NCBI Taxonomy" id="3153654"/>
    <lineage>
        <taxon>Bacteria</taxon>
        <taxon>Bacillati</taxon>
        <taxon>Cyanobacteriota</taxon>
        <taxon>Cyanophyceae</taxon>
        <taxon>Oscillatoriophycideae</taxon>
        <taxon>Aerosakkonematales</taxon>
        <taxon>Aerosakkonemataceae</taxon>
        <taxon>Floridanema</taxon>
        <taxon>Floridanema aerugineum</taxon>
    </lineage>
</organism>
<comment type="caution">
    <text evidence="2">The sequence shown here is derived from an EMBL/GenBank/DDBJ whole genome shotgun (WGS) entry which is preliminary data.</text>
</comment>
<keyword evidence="1" id="KW-1133">Transmembrane helix</keyword>
<keyword evidence="3" id="KW-1185">Reference proteome</keyword>
<protein>
    <submittedName>
        <fullName evidence="2">Uncharacterized protein</fullName>
    </submittedName>
</protein>